<keyword evidence="2" id="KW-0288">FMN</keyword>
<keyword evidence="4" id="KW-0503">Monooxygenase</keyword>
<gene>
    <name evidence="6" type="ORF">ACFSUF_08855</name>
</gene>
<organism evidence="6 7">
    <name type="scientific">Paenibacillus gansuensis</name>
    <dbReference type="NCBI Taxonomy" id="306542"/>
    <lineage>
        <taxon>Bacteria</taxon>
        <taxon>Bacillati</taxon>
        <taxon>Bacillota</taxon>
        <taxon>Bacilli</taxon>
        <taxon>Bacillales</taxon>
        <taxon>Paenibacillaceae</taxon>
        <taxon>Paenibacillus</taxon>
    </lineage>
</organism>
<evidence type="ECO:0000313" key="7">
    <source>
        <dbReference type="Proteomes" id="UP001597541"/>
    </source>
</evidence>
<dbReference type="Pfam" id="PF00296">
    <property type="entry name" value="Bac_luciferase"/>
    <property type="match status" value="1"/>
</dbReference>
<evidence type="ECO:0000313" key="6">
    <source>
        <dbReference type="EMBL" id="MFD2612529.1"/>
    </source>
</evidence>
<comment type="caution">
    <text evidence="6">The sequence shown here is derived from an EMBL/GenBank/DDBJ whole genome shotgun (WGS) entry which is preliminary data.</text>
</comment>
<reference evidence="7" key="1">
    <citation type="journal article" date="2019" name="Int. J. Syst. Evol. Microbiol.">
        <title>The Global Catalogue of Microorganisms (GCM) 10K type strain sequencing project: providing services to taxonomists for standard genome sequencing and annotation.</title>
        <authorList>
            <consortium name="The Broad Institute Genomics Platform"/>
            <consortium name="The Broad Institute Genome Sequencing Center for Infectious Disease"/>
            <person name="Wu L."/>
            <person name="Ma J."/>
        </authorList>
    </citation>
    <scope>NUCLEOTIDE SEQUENCE [LARGE SCALE GENOMIC DNA]</scope>
    <source>
        <strain evidence="7">KCTC 3950</strain>
    </source>
</reference>
<feature type="domain" description="Luciferase-like" evidence="5">
    <location>
        <begin position="8"/>
        <end position="352"/>
    </location>
</feature>
<dbReference type="Proteomes" id="UP001597541">
    <property type="component" value="Unassembled WGS sequence"/>
</dbReference>
<dbReference type="Gene3D" id="3.20.20.30">
    <property type="entry name" value="Luciferase-like domain"/>
    <property type="match status" value="1"/>
</dbReference>
<keyword evidence="1" id="KW-0285">Flavoprotein</keyword>
<evidence type="ECO:0000259" key="5">
    <source>
        <dbReference type="Pfam" id="PF00296"/>
    </source>
</evidence>
<dbReference type="InterPro" id="IPR050172">
    <property type="entry name" value="SsuD_RutA_monooxygenase"/>
</dbReference>
<name>A0ABW5PDK0_9BACL</name>
<evidence type="ECO:0000256" key="4">
    <source>
        <dbReference type="ARBA" id="ARBA00023033"/>
    </source>
</evidence>
<protein>
    <submittedName>
        <fullName evidence="6">LLM class flavin-dependent oxidoreductase</fullName>
    </submittedName>
</protein>
<evidence type="ECO:0000256" key="3">
    <source>
        <dbReference type="ARBA" id="ARBA00023002"/>
    </source>
</evidence>
<keyword evidence="7" id="KW-1185">Reference proteome</keyword>
<dbReference type="PANTHER" id="PTHR42847:SF4">
    <property type="entry name" value="ALKANESULFONATE MONOOXYGENASE-RELATED"/>
    <property type="match status" value="1"/>
</dbReference>
<dbReference type="EMBL" id="JBHUME010000007">
    <property type="protein sequence ID" value="MFD2612529.1"/>
    <property type="molecule type" value="Genomic_DNA"/>
</dbReference>
<sequence>MTAHHQVEFGWFIPTSGDGPYIGVKPEREPSLDYFIKVAKTAEHAGFEFTLIPTGHTCIDAWVVGSAIASHTMKLKPLVAMRPGLINPILAARMAASLDVLSGGRALINVVTGGSPDDLKAHGDPLFNDHDARYDRTNEFLTIVKDAWMKSHDFHLAKYVESGGLTGTNFHGDYYTIEGGLNLPAPVQQPHPPLYFGGSSPAGKRVAAEKADVYLMWGETVDMIKEQIAETEEQLAAVHNDLGVLRKLRYGLRAQLVVRPTEQEAWKAAWNIISKADPHAAAFSAKLHSRSDATNQQRQTALWKQSEENGYVIGPNLWSGLSRIRGGGAVAFVGTPEQVSDRLIEFVEAGISSFVLSGYPHVEEAEIAGELLLPLVKQKLAGKGISASLAI</sequence>
<accession>A0ABW5PDK0</accession>
<dbReference type="InterPro" id="IPR036661">
    <property type="entry name" value="Luciferase-like_sf"/>
</dbReference>
<evidence type="ECO:0000256" key="1">
    <source>
        <dbReference type="ARBA" id="ARBA00022630"/>
    </source>
</evidence>
<keyword evidence="3" id="KW-0560">Oxidoreductase</keyword>
<proteinExistence type="predicted"/>
<evidence type="ECO:0000256" key="2">
    <source>
        <dbReference type="ARBA" id="ARBA00022643"/>
    </source>
</evidence>
<dbReference type="SUPFAM" id="SSF51679">
    <property type="entry name" value="Bacterial luciferase-like"/>
    <property type="match status" value="1"/>
</dbReference>
<dbReference type="PANTHER" id="PTHR42847">
    <property type="entry name" value="ALKANESULFONATE MONOOXYGENASE"/>
    <property type="match status" value="1"/>
</dbReference>
<dbReference type="CDD" id="cd01094">
    <property type="entry name" value="Alkanesulfonate_monoxygenase"/>
    <property type="match status" value="1"/>
</dbReference>
<dbReference type="InterPro" id="IPR011251">
    <property type="entry name" value="Luciferase-like_dom"/>
</dbReference>
<dbReference type="RefSeq" id="WP_377602167.1">
    <property type="nucleotide sequence ID" value="NZ_JBHUME010000007.1"/>
</dbReference>